<dbReference type="EMBL" id="VEPZ02001150">
    <property type="protein sequence ID" value="KAE8691150.1"/>
    <property type="molecule type" value="Genomic_DNA"/>
</dbReference>
<accession>A0A6A2ZHT7</accession>
<proteinExistence type="predicted"/>
<comment type="caution">
    <text evidence="3">The sequence shown here is derived from an EMBL/GenBank/DDBJ whole genome shotgun (WGS) entry which is preliminary data.</text>
</comment>
<organism evidence="3 4">
    <name type="scientific">Hibiscus syriacus</name>
    <name type="common">Rose of Sharon</name>
    <dbReference type="NCBI Taxonomy" id="106335"/>
    <lineage>
        <taxon>Eukaryota</taxon>
        <taxon>Viridiplantae</taxon>
        <taxon>Streptophyta</taxon>
        <taxon>Embryophyta</taxon>
        <taxon>Tracheophyta</taxon>
        <taxon>Spermatophyta</taxon>
        <taxon>Magnoliopsida</taxon>
        <taxon>eudicotyledons</taxon>
        <taxon>Gunneridae</taxon>
        <taxon>Pentapetalae</taxon>
        <taxon>rosids</taxon>
        <taxon>malvids</taxon>
        <taxon>Malvales</taxon>
        <taxon>Malvaceae</taxon>
        <taxon>Malvoideae</taxon>
        <taxon>Hibiscus</taxon>
    </lineage>
</organism>
<keyword evidence="1" id="KW-1133">Transmembrane helix</keyword>
<sequence length="176" mass="19607">MKVGSLEFVAVILLSILCIPNPAFGIRVVIKSDSSWHNSHKGVDLVFIVFGIGDLINLNCIRLLYELSVSRVLSNSLPFAIVRAFGPFVRTNIKVRGSSYNIQFEQHWLDAQTERQKIVNDAMSITAVHKALCESAALVGASVLQVYLLRLLFERKLGMSQALDIYSDLEFTVCYG</sequence>
<keyword evidence="4" id="KW-1185">Reference proteome</keyword>
<evidence type="ECO:0000313" key="4">
    <source>
        <dbReference type="Proteomes" id="UP000436088"/>
    </source>
</evidence>
<feature type="signal peptide" evidence="2">
    <location>
        <begin position="1"/>
        <end position="25"/>
    </location>
</feature>
<name>A0A6A2ZHT7_HIBSY</name>
<keyword evidence="1" id="KW-0812">Transmembrane</keyword>
<keyword evidence="1" id="KW-0472">Membrane</keyword>
<evidence type="ECO:0000256" key="2">
    <source>
        <dbReference type="SAM" id="SignalP"/>
    </source>
</evidence>
<reference evidence="3" key="1">
    <citation type="submission" date="2019-09" db="EMBL/GenBank/DDBJ databases">
        <title>Draft genome information of white flower Hibiscus syriacus.</title>
        <authorList>
            <person name="Kim Y.-M."/>
        </authorList>
    </citation>
    <scope>NUCLEOTIDE SEQUENCE [LARGE SCALE GENOMIC DNA]</scope>
    <source>
        <strain evidence="3">YM2019G1</strain>
    </source>
</reference>
<feature type="chain" id="PRO_5025527310" description="ABC transmembrane type-1 domain-containing protein" evidence="2">
    <location>
        <begin position="26"/>
        <end position="176"/>
    </location>
</feature>
<dbReference type="AlphaFoldDB" id="A0A6A2ZHT7"/>
<feature type="transmembrane region" description="Helical" evidence="1">
    <location>
        <begin position="45"/>
        <end position="65"/>
    </location>
</feature>
<evidence type="ECO:0000256" key="1">
    <source>
        <dbReference type="SAM" id="Phobius"/>
    </source>
</evidence>
<gene>
    <name evidence="3" type="ORF">F3Y22_tig00110893pilonHSYRG01332</name>
</gene>
<dbReference type="Proteomes" id="UP000436088">
    <property type="component" value="Unassembled WGS sequence"/>
</dbReference>
<evidence type="ECO:0000313" key="3">
    <source>
        <dbReference type="EMBL" id="KAE8691150.1"/>
    </source>
</evidence>
<protein>
    <recommendedName>
        <fullName evidence="5">ABC transmembrane type-1 domain-containing protein</fullName>
    </recommendedName>
</protein>
<keyword evidence="2" id="KW-0732">Signal</keyword>
<evidence type="ECO:0008006" key="5">
    <source>
        <dbReference type="Google" id="ProtNLM"/>
    </source>
</evidence>